<dbReference type="InParanoid" id="W7WX58"/>
<dbReference type="GO" id="GO:0005249">
    <property type="term" value="F:voltage-gated potassium channel activity"/>
    <property type="evidence" value="ECO:0007669"/>
    <property type="project" value="TreeGrafter"/>
</dbReference>
<dbReference type="InterPro" id="IPR018490">
    <property type="entry name" value="cNMP-bd_dom_sf"/>
</dbReference>
<dbReference type="InterPro" id="IPR013099">
    <property type="entry name" value="K_chnl_dom"/>
</dbReference>
<keyword evidence="5" id="KW-1185">Reference proteome</keyword>
<organism evidence="4 5">
    <name type="scientific">Tetrahymena thermophila (strain SB210)</name>
    <dbReference type="NCBI Taxonomy" id="312017"/>
    <lineage>
        <taxon>Eukaryota</taxon>
        <taxon>Sar</taxon>
        <taxon>Alveolata</taxon>
        <taxon>Ciliophora</taxon>
        <taxon>Intramacronucleata</taxon>
        <taxon>Oligohymenophorea</taxon>
        <taxon>Hymenostomatida</taxon>
        <taxon>Tetrahymenina</taxon>
        <taxon>Tetrahymenidae</taxon>
        <taxon>Tetrahymena</taxon>
    </lineage>
</organism>
<dbReference type="CDD" id="cd00038">
    <property type="entry name" value="CAP_ED"/>
    <property type="match status" value="1"/>
</dbReference>
<keyword evidence="2" id="KW-1133">Transmembrane helix</keyword>
<gene>
    <name evidence="4" type="ORF">TTHERM_000790629</name>
</gene>
<dbReference type="GeneID" id="24440690"/>
<dbReference type="KEGG" id="tet:TTHERM_000790629"/>
<dbReference type="GO" id="GO:0003254">
    <property type="term" value="P:regulation of membrane depolarization"/>
    <property type="evidence" value="ECO:0007669"/>
    <property type="project" value="TreeGrafter"/>
</dbReference>
<protein>
    <submittedName>
        <fullName evidence="4">Cation channel family protein</fullName>
    </submittedName>
</protein>
<dbReference type="Gene3D" id="1.10.287.630">
    <property type="entry name" value="Helix hairpin bin"/>
    <property type="match status" value="1"/>
</dbReference>
<dbReference type="InterPro" id="IPR000595">
    <property type="entry name" value="cNMP-bd_dom"/>
</dbReference>
<dbReference type="EMBL" id="GG662316">
    <property type="protein sequence ID" value="EWS71395.1"/>
    <property type="molecule type" value="Genomic_DNA"/>
</dbReference>
<feature type="transmembrane region" description="Helical" evidence="2">
    <location>
        <begin position="403"/>
        <end position="427"/>
    </location>
</feature>
<dbReference type="SUPFAM" id="SSF81324">
    <property type="entry name" value="Voltage-gated potassium channels"/>
    <property type="match status" value="1"/>
</dbReference>
<keyword evidence="2" id="KW-0812">Transmembrane</keyword>
<sequence>MSQKSFISYKNNSSYRNQIQINEEDHKQFLKFPFKQNDSVVESGASLYTSKRDLSGKCDTTTLECAQNKTILEALNEAEKEMENENKLFKKKENSFQLRQMQRTKQTIIQSNKMQQQQQQQQQEQNLSNTLINIEEVESKVVPIRLMKVLKLLVNIQHFFRILSMNARIFNRLTQNQHYLIGDVASIYSKNSNLTSGNNIFYLACNFLYYMIRLAQNLNIQVFNPSNVLIKVWDSVQSVIILFTTFLLNLELFFQMDITNFQPLFQILLIASIIDIFVELNTGVLQKGDIIYNRNFIFQSYMKNTFFLNITFYVSYEKDHKNLFDLLKLLVFVIGICHIFCLFWHGLCIFEINNGYSNNWITSKNLIDATIYERYIYSFYFLAVTMATVGYGDITPQNSVEVLFTTITIFVTCVVYAFSLNTIGGIIENIEKKDKKYKENLQIIHGLMREEEVSRELKIEVSNYIEYLYKESNEIRKKQEKLIIEKLSTKLRNDLVLEIQGKYLNNIPLFKHIKEKDKIAKIMEEQLYSPGEMIFHQGDQDDNSLYYIVKGSVSIIFNPTSNQNREAKQIHLIKKKEYFGEISFINGNPRTFSAKAADFCRIYKINRQQFIQVIQENDQDFENFQMIKEAFQLNKNYKFCSIFCSICKSGNHFSMECPRTHLTLTRQIIISRYNSYSPQERSKFKRRKFKLNYLSKIEGLLTALIEINNCESLFEILDQIENGCNNFDDIQDEMVPYKENQKEEYLRKITLNQNNLSVDNNANSQVEFQKKHLEYEESQDKVCNQLSNQNKNNQSFVKQLSKGNKFADKVTQYQQQQMKKSFLYQASQYQVIPENMNGENSQEKKVSFQNFQEQIPSSTSSSDEEGTIFSSIKKKNSKENIDLISQKKPLEEDQQILTIDKFNNENLSQKKNSVISQKRDSNNFNLIQSKSFNQQISTQMNEVSNQSIISDLKNININLNDRQKINNNKQLNYIIKSRRTLRGTQDNNFLENILNQISNIPTIQVEEQKEKNQTINIDFQRKLSKLSQSANNKRLSLLSQSQLVLNNNQHSFSQLEQINEANLQRIGKRPNDIIESSDQVNYQMLQIFDKAKVFKYYLPHFNYPEIVQKWIIFQTKRLKMTSNFVGIAQKKKRFMGKRKQSKSQNYIQTRQTEV</sequence>
<dbReference type="Proteomes" id="UP000009168">
    <property type="component" value="Unassembled WGS sequence"/>
</dbReference>
<accession>W7WX58</accession>
<proteinExistence type="predicted"/>
<dbReference type="InterPro" id="IPR014710">
    <property type="entry name" value="RmlC-like_jellyroll"/>
</dbReference>
<dbReference type="PANTHER" id="PTHR45689:SF5">
    <property type="entry name" value="I[[H]] CHANNEL, ISOFORM E"/>
    <property type="match status" value="1"/>
</dbReference>
<dbReference type="RefSeq" id="XP_012656067.1">
    <property type="nucleotide sequence ID" value="XM_012800613.1"/>
</dbReference>
<evidence type="ECO:0000256" key="1">
    <source>
        <dbReference type="SAM" id="Coils"/>
    </source>
</evidence>
<name>W7WX58_TETTS</name>
<dbReference type="SUPFAM" id="SSF51206">
    <property type="entry name" value="cAMP-binding domain-like"/>
    <property type="match status" value="1"/>
</dbReference>
<evidence type="ECO:0000259" key="3">
    <source>
        <dbReference type="PROSITE" id="PS50042"/>
    </source>
</evidence>
<dbReference type="SMART" id="SM00100">
    <property type="entry name" value="cNMP"/>
    <property type="match status" value="1"/>
</dbReference>
<feature type="transmembrane region" description="Helical" evidence="2">
    <location>
        <begin position="264"/>
        <end position="284"/>
    </location>
</feature>
<feature type="transmembrane region" description="Helical" evidence="2">
    <location>
        <begin position="326"/>
        <end position="350"/>
    </location>
</feature>
<dbReference type="Pfam" id="PF00027">
    <property type="entry name" value="cNMP_binding"/>
    <property type="match status" value="1"/>
</dbReference>
<feature type="domain" description="Cyclic nucleotide-binding" evidence="3">
    <location>
        <begin position="515"/>
        <end position="614"/>
    </location>
</feature>
<dbReference type="AlphaFoldDB" id="W7WX58"/>
<dbReference type="PANTHER" id="PTHR45689">
    <property type="entry name" value="I[[H]] CHANNEL, ISOFORM E"/>
    <property type="match status" value="1"/>
</dbReference>
<feature type="transmembrane region" description="Helical" evidence="2">
    <location>
        <begin position="371"/>
        <end position="391"/>
    </location>
</feature>
<keyword evidence="2" id="KW-0472">Membrane</keyword>
<dbReference type="Gene3D" id="2.60.120.10">
    <property type="entry name" value="Jelly Rolls"/>
    <property type="match status" value="1"/>
</dbReference>
<keyword evidence="1" id="KW-0175">Coiled coil</keyword>
<dbReference type="InterPro" id="IPR051413">
    <property type="entry name" value="K/Na_HCN_channel"/>
</dbReference>
<dbReference type="PROSITE" id="PS50042">
    <property type="entry name" value="CNMP_BINDING_3"/>
    <property type="match status" value="1"/>
</dbReference>
<dbReference type="GO" id="GO:0098855">
    <property type="term" value="C:HCN channel complex"/>
    <property type="evidence" value="ECO:0007669"/>
    <property type="project" value="TreeGrafter"/>
</dbReference>
<dbReference type="Pfam" id="PF07885">
    <property type="entry name" value="Ion_trans_2"/>
    <property type="match status" value="1"/>
</dbReference>
<feature type="coiled-coil region" evidence="1">
    <location>
        <begin position="65"/>
        <end position="95"/>
    </location>
</feature>
<dbReference type="OrthoDB" id="2021138at2759"/>
<evidence type="ECO:0000313" key="5">
    <source>
        <dbReference type="Proteomes" id="UP000009168"/>
    </source>
</evidence>
<dbReference type="eggNOG" id="KOG0498">
    <property type="taxonomic scope" value="Eukaryota"/>
</dbReference>
<dbReference type="GO" id="GO:0035725">
    <property type="term" value="P:sodium ion transmembrane transport"/>
    <property type="evidence" value="ECO:0007669"/>
    <property type="project" value="TreeGrafter"/>
</dbReference>
<reference evidence="5" key="1">
    <citation type="journal article" date="2006" name="PLoS Biol.">
        <title>Macronuclear genome sequence of the ciliate Tetrahymena thermophila, a model eukaryote.</title>
        <authorList>
            <person name="Eisen J.A."/>
            <person name="Coyne R.S."/>
            <person name="Wu M."/>
            <person name="Wu D."/>
            <person name="Thiagarajan M."/>
            <person name="Wortman J.R."/>
            <person name="Badger J.H."/>
            <person name="Ren Q."/>
            <person name="Amedeo P."/>
            <person name="Jones K.M."/>
            <person name="Tallon L.J."/>
            <person name="Delcher A.L."/>
            <person name="Salzberg S.L."/>
            <person name="Silva J.C."/>
            <person name="Haas B.J."/>
            <person name="Majoros W.H."/>
            <person name="Farzad M."/>
            <person name="Carlton J.M."/>
            <person name="Smith R.K. Jr."/>
            <person name="Garg J."/>
            <person name="Pearlman R.E."/>
            <person name="Karrer K.M."/>
            <person name="Sun L."/>
            <person name="Manning G."/>
            <person name="Elde N.C."/>
            <person name="Turkewitz A.P."/>
            <person name="Asai D.J."/>
            <person name="Wilkes D.E."/>
            <person name="Wang Y."/>
            <person name="Cai H."/>
            <person name="Collins K."/>
            <person name="Stewart B.A."/>
            <person name="Lee S.R."/>
            <person name="Wilamowska K."/>
            <person name="Weinberg Z."/>
            <person name="Ruzzo W.L."/>
            <person name="Wloga D."/>
            <person name="Gaertig J."/>
            <person name="Frankel J."/>
            <person name="Tsao C.-C."/>
            <person name="Gorovsky M.A."/>
            <person name="Keeling P.J."/>
            <person name="Waller R.F."/>
            <person name="Patron N.J."/>
            <person name="Cherry J.M."/>
            <person name="Stover N.A."/>
            <person name="Krieger C.J."/>
            <person name="del Toro C."/>
            <person name="Ryder H.F."/>
            <person name="Williamson S.C."/>
            <person name="Barbeau R.A."/>
            <person name="Hamilton E.P."/>
            <person name="Orias E."/>
        </authorList>
    </citation>
    <scope>NUCLEOTIDE SEQUENCE [LARGE SCALE GENOMIC DNA]</scope>
    <source>
        <strain evidence="5">SB210</strain>
    </source>
</reference>
<evidence type="ECO:0000313" key="4">
    <source>
        <dbReference type="EMBL" id="EWS71395.1"/>
    </source>
</evidence>
<evidence type="ECO:0000256" key="2">
    <source>
        <dbReference type="SAM" id="Phobius"/>
    </source>
</evidence>
<dbReference type="Gene3D" id="1.10.287.70">
    <property type="match status" value="1"/>
</dbReference>